<evidence type="ECO:0000259" key="4">
    <source>
        <dbReference type="PROSITE" id="PS50949"/>
    </source>
</evidence>
<dbReference type="SMART" id="SM00345">
    <property type="entry name" value="HTH_GNTR"/>
    <property type="match status" value="1"/>
</dbReference>
<accession>A0A1V4A1D0</accession>
<comment type="caution">
    <text evidence="5">The sequence shown here is derived from an EMBL/GenBank/DDBJ whole genome shotgun (WGS) entry which is preliminary data.</text>
</comment>
<dbReference type="PROSITE" id="PS50949">
    <property type="entry name" value="HTH_GNTR"/>
    <property type="match status" value="1"/>
</dbReference>
<dbReference type="InterPro" id="IPR036390">
    <property type="entry name" value="WH_DNA-bd_sf"/>
</dbReference>
<dbReference type="PANTHER" id="PTHR43537">
    <property type="entry name" value="TRANSCRIPTIONAL REGULATOR, GNTR FAMILY"/>
    <property type="match status" value="1"/>
</dbReference>
<proteinExistence type="predicted"/>
<organism evidence="5 6">
    <name type="scientific">Streptomyces tsukubensis</name>
    <dbReference type="NCBI Taxonomy" id="83656"/>
    <lineage>
        <taxon>Bacteria</taxon>
        <taxon>Bacillati</taxon>
        <taxon>Actinomycetota</taxon>
        <taxon>Actinomycetes</taxon>
        <taxon>Kitasatosporales</taxon>
        <taxon>Streptomycetaceae</taxon>
        <taxon>Streptomyces</taxon>
    </lineage>
</organism>
<dbReference type="GO" id="GO:0003677">
    <property type="term" value="F:DNA binding"/>
    <property type="evidence" value="ECO:0007669"/>
    <property type="project" value="UniProtKB-KW"/>
</dbReference>
<dbReference type="InterPro" id="IPR008920">
    <property type="entry name" value="TF_FadR/GntR_C"/>
</dbReference>
<evidence type="ECO:0000256" key="1">
    <source>
        <dbReference type="ARBA" id="ARBA00023015"/>
    </source>
</evidence>
<evidence type="ECO:0000313" key="6">
    <source>
        <dbReference type="Proteomes" id="UP000190539"/>
    </source>
</evidence>
<dbReference type="Gene3D" id="1.10.10.10">
    <property type="entry name" value="Winged helix-like DNA-binding domain superfamily/Winged helix DNA-binding domain"/>
    <property type="match status" value="1"/>
</dbReference>
<keyword evidence="2" id="KW-0238">DNA-binding</keyword>
<dbReference type="STRING" id="83656.B1H18_28710"/>
<dbReference type="Pfam" id="PF00392">
    <property type="entry name" value="GntR"/>
    <property type="match status" value="1"/>
</dbReference>
<dbReference type="InterPro" id="IPR011711">
    <property type="entry name" value="GntR_C"/>
</dbReference>
<dbReference type="Proteomes" id="UP000190539">
    <property type="component" value="Unassembled WGS sequence"/>
</dbReference>
<keyword evidence="6" id="KW-1185">Reference proteome</keyword>
<dbReference type="SUPFAM" id="SSF46785">
    <property type="entry name" value="Winged helix' DNA-binding domain"/>
    <property type="match status" value="1"/>
</dbReference>
<dbReference type="OrthoDB" id="8680240at2"/>
<feature type="domain" description="HTH gntR-type" evidence="4">
    <location>
        <begin position="10"/>
        <end position="77"/>
    </location>
</feature>
<dbReference type="InterPro" id="IPR000524">
    <property type="entry name" value="Tscrpt_reg_HTH_GntR"/>
</dbReference>
<gene>
    <name evidence="5" type="ORF">B1H18_28710</name>
</gene>
<reference evidence="5 6" key="1">
    <citation type="submission" date="2017-02" db="EMBL/GenBank/DDBJ databases">
        <title>Draft Genome Sequence of Streptomyces tsukubaensis F601, a Producer of the immunosuppressant tacrolimus FK506.</title>
        <authorList>
            <person name="Zong G."/>
            <person name="Zhong C."/>
            <person name="Fu J."/>
            <person name="Qin R."/>
            <person name="Cao G."/>
        </authorList>
    </citation>
    <scope>NUCLEOTIDE SEQUENCE [LARGE SCALE GENOMIC DNA]</scope>
    <source>
        <strain evidence="5 6">F601</strain>
    </source>
</reference>
<name>A0A1V4A1D0_9ACTN</name>
<dbReference type="EMBL" id="MVFC01000035">
    <property type="protein sequence ID" value="OON72735.1"/>
    <property type="molecule type" value="Genomic_DNA"/>
</dbReference>
<dbReference type="InterPro" id="IPR036388">
    <property type="entry name" value="WH-like_DNA-bd_sf"/>
</dbReference>
<dbReference type="Gene3D" id="1.20.120.530">
    <property type="entry name" value="GntR ligand-binding domain-like"/>
    <property type="match status" value="1"/>
</dbReference>
<dbReference type="AlphaFoldDB" id="A0A1V4A1D0"/>
<keyword evidence="1" id="KW-0805">Transcription regulation</keyword>
<protein>
    <submittedName>
        <fullName evidence="5">GntR family transcriptional regulator</fullName>
    </submittedName>
</protein>
<keyword evidence="3" id="KW-0804">Transcription</keyword>
<evidence type="ECO:0000313" key="5">
    <source>
        <dbReference type="EMBL" id="OON72735.1"/>
    </source>
</evidence>
<evidence type="ECO:0000256" key="2">
    <source>
        <dbReference type="ARBA" id="ARBA00023125"/>
    </source>
</evidence>
<dbReference type="Pfam" id="PF07729">
    <property type="entry name" value="FCD"/>
    <property type="match status" value="1"/>
</dbReference>
<sequence>MSAPTEEAGLSLAEQAYHAICDRLVMLRINPGAPINDERLARELGLGRTPVREALKRLELERLVVAFPRRGTFATEVHISDLRHISEVRAALEPLAAADAAQRAGAADALIFERLLEELPAAARTDHRDLIRLDTRVHRAVYAAAYNPYLTATLLQYGNLATRIWCLFVDRLPGLAGHVAEHEALLRAVLNGDGDTAAELSARHVADFEAAVRAVI</sequence>
<dbReference type="GO" id="GO:0003700">
    <property type="term" value="F:DNA-binding transcription factor activity"/>
    <property type="evidence" value="ECO:0007669"/>
    <property type="project" value="InterPro"/>
</dbReference>
<dbReference type="SMART" id="SM00895">
    <property type="entry name" value="FCD"/>
    <property type="match status" value="1"/>
</dbReference>
<evidence type="ECO:0000256" key="3">
    <source>
        <dbReference type="ARBA" id="ARBA00023163"/>
    </source>
</evidence>
<dbReference type="CDD" id="cd07377">
    <property type="entry name" value="WHTH_GntR"/>
    <property type="match status" value="1"/>
</dbReference>
<dbReference type="PANTHER" id="PTHR43537:SF5">
    <property type="entry name" value="UXU OPERON TRANSCRIPTIONAL REGULATOR"/>
    <property type="match status" value="1"/>
</dbReference>
<dbReference type="SUPFAM" id="SSF48008">
    <property type="entry name" value="GntR ligand-binding domain-like"/>
    <property type="match status" value="1"/>
</dbReference>